<dbReference type="AlphaFoldDB" id="A0A0J0XFT4"/>
<dbReference type="GO" id="GO:0031956">
    <property type="term" value="F:medium-chain fatty acid-CoA ligase activity"/>
    <property type="evidence" value="ECO:0007669"/>
    <property type="project" value="TreeGrafter"/>
</dbReference>
<keyword evidence="6" id="KW-1185">Reference proteome</keyword>
<dbReference type="Gene3D" id="3.40.50.12780">
    <property type="entry name" value="N-terminal domain of ligase-like"/>
    <property type="match status" value="1"/>
</dbReference>
<comment type="similarity">
    <text evidence="1">Belongs to the ATP-dependent AMP-binding enzyme family.</text>
</comment>
<dbReference type="EMBL" id="KQ087245">
    <property type="protein sequence ID" value="KLT39922.1"/>
    <property type="molecule type" value="Genomic_DNA"/>
</dbReference>
<dbReference type="PROSITE" id="PS00455">
    <property type="entry name" value="AMP_BINDING"/>
    <property type="match status" value="1"/>
</dbReference>
<dbReference type="SUPFAM" id="SSF56801">
    <property type="entry name" value="Acetyl-CoA synthetase-like"/>
    <property type="match status" value="1"/>
</dbReference>
<name>A0A0J0XFT4_9TREE</name>
<dbReference type="STRING" id="879819.A0A0J0XFT4"/>
<dbReference type="GeneID" id="28987520"/>
<feature type="domain" description="AMP-dependent synthetase/ligase" evidence="3">
    <location>
        <begin position="63"/>
        <end position="451"/>
    </location>
</feature>
<dbReference type="GO" id="GO:0006631">
    <property type="term" value="P:fatty acid metabolic process"/>
    <property type="evidence" value="ECO:0007669"/>
    <property type="project" value="TreeGrafter"/>
</dbReference>
<dbReference type="InterPro" id="IPR000873">
    <property type="entry name" value="AMP-dep_synth/lig_dom"/>
</dbReference>
<evidence type="ECO:0000313" key="5">
    <source>
        <dbReference type="EMBL" id="KLT39922.1"/>
    </source>
</evidence>
<evidence type="ECO:0000259" key="4">
    <source>
        <dbReference type="Pfam" id="PF13193"/>
    </source>
</evidence>
<dbReference type="Proteomes" id="UP000053611">
    <property type="component" value="Unassembled WGS sequence"/>
</dbReference>
<accession>A0A0J0XFT4</accession>
<dbReference type="Gene3D" id="3.30.300.30">
    <property type="match status" value="1"/>
</dbReference>
<dbReference type="InterPro" id="IPR042099">
    <property type="entry name" value="ANL_N_sf"/>
</dbReference>
<dbReference type="InterPro" id="IPR020845">
    <property type="entry name" value="AMP-binding_CS"/>
</dbReference>
<dbReference type="InterPro" id="IPR045851">
    <property type="entry name" value="AMP-bd_C_sf"/>
</dbReference>
<dbReference type="PANTHER" id="PTHR43201">
    <property type="entry name" value="ACYL-COA SYNTHETASE"/>
    <property type="match status" value="1"/>
</dbReference>
<evidence type="ECO:0000256" key="1">
    <source>
        <dbReference type="ARBA" id="ARBA00006432"/>
    </source>
</evidence>
<organism evidence="5 6">
    <name type="scientific">Cutaneotrichosporon oleaginosum</name>
    <dbReference type="NCBI Taxonomy" id="879819"/>
    <lineage>
        <taxon>Eukaryota</taxon>
        <taxon>Fungi</taxon>
        <taxon>Dikarya</taxon>
        <taxon>Basidiomycota</taxon>
        <taxon>Agaricomycotina</taxon>
        <taxon>Tremellomycetes</taxon>
        <taxon>Trichosporonales</taxon>
        <taxon>Trichosporonaceae</taxon>
        <taxon>Cutaneotrichosporon</taxon>
    </lineage>
</organism>
<reference evidence="5 6" key="1">
    <citation type="submission" date="2015-03" db="EMBL/GenBank/DDBJ databases">
        <title>Genomics and transcriptomics of the oil-accumulating basidiomycete yeast T. oleaginosus allow insights into substrate utilization and the diverse evolutionary trajectories of mating systems in fungi.</title>
        <authorList>
            <consortium name="DOE Joint Genome Institute"/>
            <person name="Kourist R."/>
            <person name="Kracht O."/>
            <person name="Bracharz F."/>
            <person name="Lipzen A."/>
            <person name="Nolan M."/>
            <person name="Ohm R."/>
            <person name="Grigoriev I."/>
            <person name="Sun S."/>
            <person name="Heitman J."/>
            <person name="Bruck T."/>
            <person name="Nowrousian M."/>
        </authorList>
    </citation>
    <scope>NUCLEOTIDE SEQUENCE [LARGE SCALE GENOMIC DNA]</scope>
    <source>
        <strain evidence="5 6">IBC0246</strain>
    </source>
</reference>
<evidence type="ECO:0000259" key="3">
    <source>
        <dbReference type="Pfam" id="PF00501"/>
    </source>
</evidence>
<evidence type="ECO:0000313" key="6">
    <source>
        <dbReference type="Proteomes" id="UP000053611"/>
    </source>
</evidence>
<protein>
    <submittedName>
        <fullName evidence="5">Putative long-chain-fatty-acid--CoA ligase</fullName>
    </submittedName>
</protein>
<keyword evidence="2 5" id="KW-0436">Ligase</keyword>
<dbReference type="OrthoDB" id="10253115at2759"/>
<dbReference type="Pfam" id="PF00501">
    <property type="entry name" value="AMP-binding"/>
    <property type="match status" value="1"/>
</dbReference>
<gene>
    <name evidence="5" type="ORF">CC85DRAFT_330322</name>
</gene>
<feature type="domain" description="AMP-binding enzyme C-terminal" evidence="4">
    <location>
        <begin position="502"/>
        <end position="578"/>
    </location>
</feature>
<evidence type="ECO:0000256" key="2">
    <source>
        <dbReference type="ARBA" id="ARBA00022598"/>
    </source>
</evidence>
<sequence length="607" mass="65392">MAKKQLTYAECDALITAPGSEFEMITILENGHQQRVWKNAPPDFRNFFEGVMQKWADRVLVNEPVPEPAEYDARQDVTYGQALKNAYDLAAWLRQQGVGRADRVAIGGLNSSYWLTAFVAINLLGGVPVCLNSTLVQDAQIHCLGLTKPKVVLVDMKDAQILSPVRDQLKAKGVGPLYSWNDLSHLPAHLTAGVTSLDFSKLKVDQKVVADVKAKKGCAVKGEDDALILFTSGTTSLPKGVLITQRQGMQHIHTASIPAARAALRAGAPVSMALGAHAPPPEQLNVLMPVPLFHVTGLLAVTVRVFFAGSKLVFQRRWSVPDAVKLCIDQKIHMISGVPSIATAILQSGLLPKDFQFAALSYGGAAPAKRLAGDVQKRFPAAFINHGWGMTEAAGLHIAISGQDYIERPDAVGVAIPIGAMRIVDKNRKEVPPNTLGVLHIRGGNVAKGYLDNPKANAEAYTDDGWFDTGDVGIINDEGILYLRDRAKDMIIRGGENIASAEVENGVTQDPRIAEAAAVPVPDNVLGELVAVGVSLAPGASATPESIMEAAEKRLRYPARPVFVVVWDGDLPHNANGKLLKNEIKEIVQRKWKEQGGKRVGPAKARL</sequence>
<dbReference type="Pfam" id="PF13193">
    <property type="entry name" value="AMP-binding_C"/>
    <property type="match status" value="1"/>
</dbReference>
<dbReference type="InterPro" id="IPR025110">
    <property type="entry name" value="AMP-bd_C"/>
</dbReference>
<proteinExistence type="inferred from homology"/>
<dbReference type="PANTHER" id="PTHR43201:SF5">
    <property type="entry name" value="MEDIUM-CHAIN ACYL-COA LIGASE ACSF2, MITOCHONDRIAL"/>
    <property type="match status" value="1"/>
</dbReference>